<dbReference type="GO" id="GO:0051028">
    <property type="term" value="P:mRNA transport"/>
    <property type="evidence" value="ECO:0007669"/>
    <property type="project" value="UniProtKB-KW"/>
</dbReference>
<evidence type="ECO:0000256" key="8">
    <source>
        <dbReference type="SAM" id="MobiDB-lite"/>
    </source>
</evidence>
<evidence type="ECO:0000313" key="11">
    <source>
        <dbReference type="Proteomes" id="UP001314205"/>
    </source>
</evidence>
<dbReference type="SMART" id="SM00160">
    <property type="entry name" value="RanBD"/>
    <property type="match status" value="1"/>
</dbReference>
<dbReference type="SUPFAM" id="SSF50729">
    <property type="entry name" value="PH domain-like"/>
    <property type="match status" value="1"/>
</dbReference>
<dbReference type="GO" id="GO:0005643">
    <property type="term" value="C:nuclear pore"/>
    <property type="evidence" value="ECO:0007669"/>
    <property type="project" value="UniProtKB-SubCell"/>
</dbReference>
<accession>A0AAV1K9D2</accession>
<feature type="region of interest" description="Disordered" evidence="8">
    <location>
        <begin position="1"/>
        <end position="30"/>
    </location>
</feature>
<keyword evidence="3" id="KW-0509">mRNA transport</keyword>
<dbReference type="Pfam" id="PF00638">
    <property type="entry name" value="Ran_BP1"/>
    <property type="match status" value="1"/>
</dbReference>
<dbReference type="PANTHER" id="PTHR38697">
    <property type="entry name" value="NUCLEAR PORE COMPLEX PROTEIN SIMILAR TO S. CEREVISIAE NUP2 (EUROFUNG)"/>
    <property type="match status" value="1"/>
</dbReference>
<evidence type="ECO:0000256" key="5">
    <source>
        <dbReference type="ARBA" id="ARBA00023010"/>
    </source>
</evidence>
<keyword evidence="4" id="KW-0653">Protein transport</keyword>
<dbReference type="InterPro" id="IPR011993">
    <property type="entry name" value="PH-like_dom_sf"/>
</dbReference>
<dbReference type="GO" id="GO:0015031">
    <property type="term" value="P:protein transport"/>
    <property type="evidence" value="ECO:0007669"/>
    <property type="project" value="UniProtKB-KW"/>
</dbReference>
<feature type="compositionally biased region" description="Polar residues" evidence="8">
    <location>
        <begin position="390"/>
        <end position="406"/>
    </location>
</feature>
<feature type="domain" description="RanBD1" evidence="9">
    <location>
        <begin position="456"/>
        <end position="566"/>
    </location>
</feature>
<dbReference type="InterPro" id="IPR015007">
    <property type="entry name" value="NUP2/50/61"/>
</dbReference>
<dbReference type="InterPro" id="IPR000156">
    <property type="entry name" value="Ran_bind_dom"/>
</dbReference>
<dbReference type="CDD" id="cd13170">
    <property type="entry name" value="RanBD_NUP50"/>
    <property type="match status" value="1"/>
</dbReference>
<sequence length="566" mass="61687">MSVKRRATTDLNHENWDQEEKDEEEMGTFKVAPEDVLEKRVIKIAKRRTQNVGDGTKKAVFSGFGGFNKTQPSSFDFLANLTNGSKTNTSSAATTDSVTQSTNVTSKPFGSMSSSSIFTSPVSSVPAKPSFGKPTTESSSVFGAPTSSVAQSIFTATKADSTVNDNPFKTQVTTNSFNYKQPEVSSSQVSSTIFGTASSSFSNTKSLFTPSSSTAFQMQPVSSAPSQLTNTAMDVKTENKKEGNTNSEKIEDKKLTYYSKLKGLNESVSEWIKKHVEETPLCILTPIFKDYEKYLKEIQDEYKNKNEEEKINKDNESKPIENQATPIKSNTTPATNVLASTSFTTASENGPKSIFGAKSTQSGNFSFGFTSSASTNTTSGGFSFLNSTQSTATTTSPFAGSNSAADTNGKPAFSFGTNKPFNFNSNIQVQENTDKPSENNEEEDEPPKVEFTPVVEENSVFDKRCKIFVKKDGNFVDKGVGTLYIKKIKDSEKHQLLVRANTNLGNVLLNMVLSSSIPTQRMGKNNVMMVCIPSPEAKPPPVPILIRVKTSEEADDLLNTLNKYKQ</sequence>
<evidence type="ECO:0000256" key="7">
    <source>
        <dbReference type="ARBA" id="ARBA00023242"/>
    </source>
</evidence>
<reference evidence="10 11" key="1">
    <citation type="submission" date="2023-11" db="EMBL/GenBank/DDBJ databases">
        <authorList>
            <person name="Hedman E."/>
            <person name="Englund M."/>
            <person name="Stromberg M."/>
            <person name="Nyberg Akerstrom W."/>
            <person name="Nylinder S."/>
            <person name="Jareborg N."/>
            <person name="Kallberg Y."/>
            <person name="Kronander E."/>
        </authorList>
    </citation>
    <scope>NUCLEOTIDE SEQUENCE [LARGE SCALE GENOMIC DNA]</scope>
</reference>
<feature type="region of interest" description="Disordered" evidence="8">
    <location>
        <begin position="85"/>
        <end position="106"/>
    </location>
</feature>
<keyword evidence="7" id="KW-0539">Nucleus</keyword>
<name>A0AAV1K9D2_9NEOP</name>
<dbReference type="Proteomes" id="UP001314205">
    <property type="component" value="Unassembled WGS sequence"/>
</dbReference>
<keyword evidence="2" id="KW-0813">Transport</keyword>
<dbReference type="PROSITE" id="PS50196">
    <property type="entry name" value="RANBD1"/>
    <property type="match status" value="1"/>
</dbReference>
<feature type="compositionally biased region" description="Polar residues" evidence="8">
    <location>
        <begin position="320"/>
        <end position="334"/>
    </location>
</feature>
<feature type="compositionally biased region" description="Basic and acidic residues" evidence="8">
    <location>
        <begin position="306"/>
        <end position="319"/>
    </location>
</feature>
<evidence type="ECO:0000313" key="10">
    <source>
        <dbReference type="EMBL" id="CAK1578527.1"/>
    </source>
</evidence>
<keyword evidence="11" id="KW-1185">Reference proteome</keyword>
<comment type="subcellular location">
    <subcellularLocation>
        <location evidence="1">Nucleus</location>
        <location evidence="1">Nuclear pore complex</location>
    </subcellularLocation>
</comment>
<dbReference type="EMBL" id="CAVLGL010000001">
    <property type="protein sequence ID" value="CAK1578527.1"/>
    <property type="molecule type" value="Genomic_DNA"/>
</dbReference>
<proteinExistence type="predicted"/>
<dbReference type="Gene3D" id="2.30.29.30">
    <property type="entry name" value="Pleckstrin-homology domain (PH domain)/Phosphotyrosine-binding domain (PTB)"/>
    <property type="match status" value="1"/>
</dbReference>
<evidence type="ECO:0000256" key="4">
    <source>
        <dbReference type="ARBA" id="ARBA00022927"/>
    </source>
</evidence>
<feature type="compositionally biased region" description="Polar residues" evidence="8">
    <location>
        <begin position="85"/>
        <end position="104"/>
    </location>
</feature>
<evidence type="ECO:0000256" key="2">
    <source>
        <dbReference type="ARBA" id="ARBA00022448"/>
    </source>
</evidence>
<keyword evidence="5" id="KW-0811">Translocation</keyword>
<feature type="compositionally biased region" description="Basic and acidic residues" evidence="8">
    <location>
        <begin position="7"/>
        <end position="18"/>
    </location>
</feature>
<protein>
    <recommendedName>
        <fullName evidence="9">RanBD1 domain-containing protein</fullName>
    </recommendedName>
</protein>
<dbReference type="InterPro" id="IPR053074">
    <property type="entry name" value="NPC_Nucleoporin"/>
</dbReference>
<keyword evidence="6" id="KW-0906">Nuclear pore complex</keyword>
<organism evidence="10 11">
    <name type="scientific">Parnassius mnemosyne</name>
    <name type="common">clouded apollo</name>
    <dbReference type="NCBI Taxonomy" id="213953"/>
    <lineage>
        <taxon>Eukaryota</taxon>
        <taxon>Metazoa</taxon>
        <taxon>Ecdysozoa</taxon>
        <taxon>Arthropoda</taxon>
        <taxon>Hexapoda</taxon>
        <taxon>Insecta</taxon>
        <taxon>Pterygota</taxon>
        <taxon>Neoptera</taxon>
        <taxon>Endopterygota</taxon>
        <taxon>Lepidoptera</taxon>
        <taxon>Glossata</taxon>
        <taxon>Ditrysia</taxon>
        <taxon>Papilionoidea</taxon>
        <taxon>Papilionidae</taxon>
        <taxon>Parnassiinae</taxon>
        <taxon>Parnassini</taxon>
        <taxon>Parnassius</taxon>
        <taxon>Driopa</taxon>
    </lineage>
</organism>
<evidence type="ECO:0000256" key="1">
    <source>
        <dbReference type="ARBA" id="ARBA00004567"/>
    </source>
</evidence>
<gene>
    <name evidence="10" type="ORF">PARMNEM_LOCUS595</name>
</gene>
<evidence type="ECO:0000259" key="9">
    <source>
        <dbReference type="PROSITE" id="PS50196"/>
    </source>
</evidence>
<evidence type="ECO:0000256" key="3">
    <source>
        <dbReference type="ARBA" id="ARBA00022816"/>
    </source>
</evidence>
<evidence type="ECO:0000256" key="6">
    <source>
        <dbReference type="ARBA" id="ARBA00023132"/>
    </source>
</evidence>
<dbReference type="PANTHER" id="PTHR38697:SF1">
    <property type="entry name" value="NUCLEAR PORE COMPLEX PROTEIN SIMILAR TO S. CEREVISIAE NUP2 (EUROFUNG)"/>
    <property type="match status" value="1"/>
</dbReference>
<feature type="region of interest" description="Disordered" evidence="8">
    <location>
        <begin position="306"/>
        <end position="334"/>
    </location>
</feature>
<dbReference type="AlphaFoldDB" id="A0AAV1K9D2"/>
<comment type="caution">
    <text evidence="10">The sequence shown here is derived from an EMBL/GenBank/DDBJ whole genome shotgun (WGS) entry which is preliminary data.</text>
</comment>
<feature type="region of interest" description="Disordered" evidence="8">
    <location>
        <begin position="390"/>
        <end position="411"/>
    </location>
</feature>
<dbReference type="Pfam" id="PF08911">
    <property type="entry name" value="NUP50"/>
    <property type="match status" value="1"/>
</dbReference>